<evidence type="ECO:0000256" key="5">
    <source>
        <dbReference type="SAM" id="Coils"/>
    </source>
</evidence>
<dbReference type="CDD" id="cd16449">
    <property type="entry name" value="RING-HC"/>
    <property type="match status" value="1"/>
</dbReference>
<dbReference type="Pfam" id="PF00097">
    <property type="entry name" value="zf-C3HC4"/>
    <property type="match status" value="1"/>
</dbReference>
<keyword evidence="3" id="KW-0862">Zinc</keyword>
<gene>
    <name evidence="8" type="ORF">IEO21_01262</name>
</gene>
<evidence type="ECO:0000256" key="1">
    <source>
        <dbReference type="ARBA" id="ARBA00022723"/>
    </source>
</evidence>
<evidence type="ECO:0000313" key="9">
    <source>
        <dbReference type="Proteomes" id="UP000639403"/>
    </source>
</evidence>
<name>A0A8H7U5L0_9APHY</name>
<accession>A0A8H7U5L0</accession>
<feature type="region of interest" description="Disordered" evidence="6">
    <location>
        <begin position="218"/>
        <end position="349"/>
    </location>
</feature>
<dbReference type="AlphaFoldDB" id="A0A8H7U5L0"/>
<evidence type="ECO:0000313" key="8">
    <source>
        <dbReference type="EMBL" id="KAF9820559.1"/>
    </source>
</evidence>
<keyword evidence="5" id="KW-0175">Coiled coil</keyword>
<protein>
    <recommendedName>
        <fullName evidence="7">RING-type domain-containing protein</fullName>
    </recommendedName>
</protein>
<keyword evidence="1" id="KW-0479">Metal-binding</keyword>
<organism evidence="8 9">
    <name type="scientific">Rhodonia placenta</name>
    <dbReference type="NCBI Taxonomy" id="104341"/>
    <lineage>
        <taxon>Eukaryota</taxon>
        <taxon>Fungi</taxon>
        <taxon>Dikarya</taxon>
        <taxon>Basidiomycota</taxon>
        <taxon>Agaricomycotina</taxon>
        <taxon>Agaricomycetes</taxon>
        <taxon>Polyporales</taxon>
        <taxon>Adustoporiaceae</taxon>
        <taxon>Rhodonia</taxon>
    </lineage>
</organism>
<feature type="coiled-coil region" evidence="5">
    <location>
        <begin position="97"/>
        <end position="159"/>
    </location>
</feature>
<evidence type="ECO:0000256" key="2">
    <source>
        <dbReference type="ARBA" id="ARBA00022771"/>
    </source>
</evidence>
<dbReference type="InterPro" id="IPR013083">
    <property type="entry name" value="Znf_RING/FYVE/PHD"/>
</dbReference>
<reference evidence="8" key="2">
    <citation type="journal article" name="Front. Microbiol.">
        <title>Degradative Capacity of Two Strains of Rhodonia placenta: From Phenotype to Genotype.</title>
        <authorList>
            <person name="Kolle M."/>
            <person name="Horta M.A.C."/>
            <person name="Nowrousian M."/>
            <person name="Ohm R.A."/>
            <person name="Benz J.P."/>
            <person name="Pilgard A."/>
        </authorList>
    </citation>
    <scope>NUCLEOTIDE SEQUENCE</scope>
    <source>
        <strain evidence="8">FPRL280</strain>
    </source>
</reference>
<evidence type="ECO:0000256" key="3">
    <source>
        <dbReference type="ARBA" id="ARBA00022833"/>
    </source>
</evidence>
<proteinExistence type="predicted"/>
<comment type="caution">
    <text evidence="8">The sequence shown here is derived from an EMBL/GenBank/DDBJ whole genome shotgun (WGS) entry which is preliminary data.</text>
</comment>
<feature type="compositionally biased region" description="Polar residues" evidence="6">
    <location>
        <begin position="249"/>
        <end position="261"/>
    </location>
</feature>
<dbReference type="EMBL" id="JADOXO010000009">
    <property type="protein sequence ID" value="KAF9820559.1"/>
    <property type="molecule type" value="Genomic_DNA"/>
</dbReference>
<reference evidence="8" key="1">
    <citation type="submission" date="2020-11" db="EMBL/GenBank/DDBJ databases">
        <authorList>
            <person name="Koelle M."/>
            <person name="Horta M.A.C."/>
            <person name="Nowrousian M."/>
            <person name="Ohm R.A."/>
            <person name="Benz P."/>
            <person name="Pilgard A."/>
        </authorList>
    </citation>
    <scope>NUCLEOTIDE SEQUENCE</scope>
    <source>
        <strain evidence="8">FPRL280</strain>
    </source>
</reference>
<dbReference type="InterPro" id="IPR018957">
    <property type="entry name" value="Znf_C3HC4_RING-type"/>
</dbReference>
<dbReference type="Gene3D" id="3.30.40.10">
    <property type="entry name" value="Zinc/RING finger domain, C3HC4 (zinc finger)"/>
    <property type="match status" value="1"/>
</dbReference>
<sequence>MRAHCSICQDSHLLQDFRFLPCGHGFCLPSLEHYVQQRTRKPCPICRVSFRLSDVLAVFIEGDPDAPRSQAAPASDAANDQPYPSAVLRQAAQKEQLTALQSDLRAAGTEKDALRQDAEHARCLASSAVDTADKARHELVGAREEAERLRLRLEAQGRQHGEQLAAKAKEASGLWDTVLAHKDKEAKQKVKIAALRQQVGEHEATIDLLRSRAIAPARRARWRGSERSTPTPAFNPDEDLDVLDAYPTHDNTPLTDTTANSDLGFLDPESSQPLPPLFPTPRPQPSIPAPATPQRPIFGTDWNLKPPEKRRRIAPADNRPSTSFPIAVDEKGRPKGAVQLGSRQKLKSG</sequence>
<dbReference type="InterPro" id="IPR001841">
    <property type="entry name" value="Znf_RING"/>
</dbReference>
<dbReference type="SUPFAM" id="SSF57850">
    <property type="entry name" value="RING/U-box"/>
    <property type="match status" value="1"/>
</dbReference>
<dbReference type="GO" id="GO:0008270">
    <property type="term" value="F:zinc ion binding"/>
    <property type="evidence" value="ECO:0007669"/>
    <property type="project" value="UniProtKB-KW"/>
</dbReference>
<keyword evidence="2 4" id="KW-0863">Zinc-finger</keyword>
<feature type="domain" description="RING-type" evidence="7">
    <location>
        <begin position="5"/>
        <end position="47"/>
    </location>
</feature>
<dbReference type="SMART" id="SM00184">
    <property type="entry name" value="RING"/>
    <property type="match status" value="1"/>
</dbReference>
<evidence type="ECO:0000259" key="7">
    <source>
        <dbReference type="PROSITE" id="PS50089"/>
    </source>
</evidence>
<evidence type="ECO:0000256" key="4">
    <source>
        <dbReference type="PROSITE-ProRule" id="PRU00175"/>
    </source>
</evidence>
<feature type="compositionally biased region" description="Pro residues" evidence="6">
    <location>
        <begin position="273"/>
        <end position="293"/>
    </location>
</feature>
<dbReference type="PROSITE" id="PS50089">
    <property type="entry name" value="ZF_RING_2"/>
    <property type="match status" value="1"/>
</dbReference>
<dbReference type="Proteomes" id="UP000639403">
    <property type="component" value="Unassembled WGS sequence"/>
</dbReference>
<evidence type="ECO:0000256" key="6">
    <source>
        <dbReference type="SAM" id="MobiDB-lite"/>
    </source>
</evidence>